<protein>
    <recommendedName>
        <fullName evidence="7">Zn(2)-C6 fungal-type domain-containing protein</fullName>
    </recommendedName>
</protein>
<evidence type="ECO:0000259" key="7">
    <source>
        <dbReference type="PROSITE" id="PS50048"/>
    </source>
</evidence>
<dbReference type="Proteomes" id="UP000465220">
    <property type="component" value="Unassembled WGS sequence"/>
</dbReference>
<feature type="compositionally biased region" description="Gly residues" evidence="6">
    <location>
        <begin position="1"/>
        <end position="10"/>
    </location>
</feature>
<dbReference type="SMART" id="SM00906">
    <property type="entry name" value="Fungal_trans"/>
    <property type="match status" value="1"/>
</dbReference>
<feature type="domain" description="Zn(2)-C6 fungal-type" evidence="7">
    <location>
        <begin position="43"/>
        <end position="72"/>
    </location>
</feature>
<keyword evidence="9" id="KW-1185">Reference proteome</keyword>
<name>A0ABQ1AKW7_ASPLE</name>
<comment type="caution">
    <text evidence="8">The sequence shown here is derived from an EMBL/GenBank/DDBJ whole genome shotgun (WGS) entry which is preliminary data.</text>
</comment>
<evidence type="ECO:0000256" key="6">
    <source>
        <dbReference type="SAM" id="MobiDB-lite"/>
    </source>
</evidence>
<evidence type="ECO:0000256" key="5">
    <source>
        <dbReference type="ARBA" id="ARBA00023242"/>
    </source>
</evidence>
<dbReference type="PROSITE" id="PS00463">
    <property type="entry name" value="ZN2_CY6_FUNGAL_1"/>
    <property type="match status" value="1"/>
</dbReference>
<dbReference type="InterPro" id="IPR036864">
    <property type="entry name" value="Zn2-C6_fun-type_DNA-bd_sf"/>
</dbReference>
<evidence type="ECO:0000256" key="4">
    <source>
        <dbReference type="ARBA" id="ARBA00023163"/>
    </source>
</evidence>
<accession>A0ABQ1AKW7</accession>
<dbReference type="InterPro" id="IPR007219">
    <property type="entry name" value="XnlR_reg_dom"/>
</dbReference>
<keyword evidence="2" id="KW-0805">Transcription regulation</keyword>
<dbReference type="PROSITE" id="PS50048">
    <property type="entry name" value="ZN2_CY6_FUNGAL_2"/>
    <property type="match status" value="1"/>
</dbReference>
<evidence type="ECO:0000313" key="8">
    <source>
        <dbReference type="EMBL" id="GFF83796.1"/>
    </source>
</evidence>
<organism evidence="8 9">
    <name type="scientific">Aspergillus lentulus</name>
    <dbReference type="NCBI Taxonomy" id="293939"/>
    <lineage>
        <taxon>Eukaryota</taxon>
        <taxon>Fungi</taxon>
        <taxon>Dikarya</taxon>
        <taxon>Ascomycota</taxon>
        <taxon>Pezizomycotina</taxon>
        <taxon>Eurotiomycetes</taxon>
        <taxon>Eurotiomycetidae</taxon>
        <taxon>Eurotiales</taxon>
        <taxon>Aspergillaceae</taxon>
        <taxon>Aspergillus</taxon>
        <taxon>Aspergillus subgen. Fumigati</taxon>
    </lineage>
</organism>
<proteinExistence type="predicted"/>
<dbReference type="PANTHER" id="PTHR46910">
    <property type="entry name" value="TRANSCRIPTION FACTOR PDR1"/>
    <property type="match status" value="1"/>
</dbReference>
<dbReference type="InterPro" id="IPR050987">
    <property type="entry name" value="AtrR-like"/>
</dbReference>
<dbReference type="InterPro" id="IPR001138">
    <property type="entry name" value="Zn2Cys6_DnaBD"/>
</dbReference>
<dbReference type="Gene3D" id="4.10.240.10">
    <property type="entry name" value="Zn(2)-C6 fungal-type DNA-binding domain"/>
    <property type="match status" value="1"/>
</dbReference>
<dbReference type="CDD" id="cd12148">
    <property type="entry name" value="fungal_TF_MHR"/>
    <property type="match status" value="1"/>
</dbReference>
<dbReference type="SUPFAM" id="SSF57701">
    <property type="entry name" value="Zn2/Cys6 DNA-binding domain"/>
    <property type="match status" value="1"/>
</dbReference>
<dbReference type="CDD" id="cd00067">
    <property type="entry name" value="GAL4"/>
    <property type="match status" value="1"/>
</dbReference>
<keyword evidence="5" id="KW-0539">Nucleus</keyword>
<keyword evidence="1" id="KW-0479">Metal-binding</keyword>
<gene>
    <name evidence="8" type="ORF">IFM60648_06813</name>
</gene>
<dbReference type="EMBL" id="BLKI01000042">
    <property type="protein sequence ID" value="GFF83796.1"/>
    <property type="molecule type" value="Genomic_DNA"/>
</dbReference>
<keyword evidence="3" id="KW-0238">DNA-binding</keyword>
<evidence type="ECO:0000256" key="3">
    <source>
        <dbReference type="ARBA" id="ARBA00023125"/>
    </source>
</evidence>
<reference evidence="8 9" key="1">
    <citation type="submission" date="2020-01" db="EMBL/GenBank/DDBJ databases">
        <title>Draft genome sequence of Aspergillus lentulus IFM 60648.</title>
        <authorList>
            <person name="Takahashi H."/>
            <person name="Yaguchi T."/>
        </authorList>
    </citation>
    <scope>NUCLEOTIDE SEQUENCE [LARGE SCALE GENOMIC DNA]</scope>
    <source>
        <strain evidence="8 9">IFM 60648</strain>
    </source>
</reference>
<dbReference type="Pfam" id="PF04082">
    <property type="entry name" value="Fungal_trans"/>
    <property type="match status" value="1"/>
</dbReference>
<evidence type="ECO:0000313" key="9">
    <source>
        <dbReference type="Proteomes" id="UP000465220"/>
    </source>
</evidence>
<evidence type="ECO:0000256" key="1">
    <source>
        <dbReference type="ARBA" id="ARBA00022723"/>
    </source>
</evidence>
<keyword evidence="4" id="KW-0804">Transcription</keyword>
<dbReference type="Pfam" id="PF00172">
    <property type="entry name" value="Zn_clus"/>
    <property type="match status" value="1"/>
</dbReference>
<sequence length="712" mass="79160">MMSFGPGGTDYGSAGQEAGGEGSLDSQWNGVDEHEVVVKERVACDRCRQRKTKCNRVNPCSHCTKAEAQCTFRLAHKAKEKRQRVLISSVYERRLEHISNRIEELHGIIGQLRDERHNGDSSLMAPTRLRAPSYSSLQFGSLRASTKAPVPAEGIESALFAHVICAARALETAVMDDPYSRAIDDIISAITTLRSTVNDQKQHNKALDGSCSFLKALPSGVSLRDLPIPSLDKIMACLRITQESSTSEIYWPFEFGSLGDFTQKVIRACTPGPISDMELIIVHYVLYVLFTQCSVGADDETLRQDYDVQAATCRESLETILSSLSFHIDTDIDSICALYMASLHCLHRGKVSTAWTFISRASLMCLALGLHSSHALVTEQESAVQRKICLFWAVYALEKAVALRLGRPSTIRDQDITIPRLTLDRKMTSLAYNRLPDWIDIASLYGRLYDSLYSPTALTQPGSVRVSRTSALASELERMIAARTGYYSRPDLWSNHVLDLNFSQFMIHANRAIEFSILASIYRGTPTESPSGIKLCTQCITAARVALEESEASIAILLRAAKWPTGLHEWVNEILLIAPFIPLTILVYNVVDTADASDLGRLKGVIEGLQSLAQSPHHASCNRQLRVFKPLYDVAARYVEAKTSRESTEMISSLFTNPYTDVYFDDDTWLRNEFSPVSSLPLSNMLSLDLLQAPAVTSYDETPEHSQRDLIK</sequence>
<dbReference type="SMART" id="SM00066">
    <property type="entry name" value="GAL4"/>
    <property type="match status" value="1"/>
</dbReference>
<dbReference type="PANTHER" id="PTHR46910:SF5">
    <property type="entry name" value="ZN(II)2CYS6 TRANSCRIPTION FACTOR (EUROFUNG)"/>
    <property type="match status" value="1"/>
</dbReference>
<evidence type="ECO:0000256" key="2">
    <source>
        <dbReference type="ARBA" id="ARBA00023015"/>
    </source>
</evidence>
<feature type="region of interest" description="Disordered" evidence="6">
    <location>
        <begin position="1"/>
        <end position="30"/>
    </location>
</feature>